<dbReference type="EMBL" id="APJX01000003">
    <property type="protein sequence ID" value="EMS80139.1"/>
    <property type="molecule type" value="Genomic_DNA"/>
</dbReference>
<dbReference type="SUPFAM" id="SSF47413">
    <property type="entry name" value="lambda repressor-like DNA-binding domains"/>
    <property type="match status" value="2"/>
</dbReference>
<dbReference type="EMBL" id="APJX01000008">
    <property type="protein sequence ID" value="EMS78452.1"/>
    <property type="molecule type" value="Genomic_DNA"/>
</dbReference>
<name>S0G2R2_9BACT</name>
<dbReference type="CDD" id="cd00093">
    <property type="entry name" value="HTH_XRE"/>
    <property type="match status" value="2"/>
</dbReference>
<reference evidence="2 4" key="1">
    <citation type="journal article" date="2013" name="Genome Announc.">
        <title>Draft Genome Sequence of Desulfotignum phosphitoxidans DSM 13687 Strain FiPS-3.</title>
        <authorList>
            <person name="Poehlein A."/>
            <person name="Daniel R."/>
            <person name="Simeonova D.D."/>
        </authorList>
    </citation>
    <scope>NUCLEOTIDE SEQUENCE [LARGE SCALE GENOMIC DNA]</scope>
    <source>
        <strain evidence="2 4">DSM 13687</strain>
    </source>
</reference>
<comment type="caution">
    <text evidence="2">The sequence shown here is derived from an EMBL/GenBank/DDBJ whole genome shotgun (WGS) entry which is preliminary data.</text>
</comment>
<feature type="domain" description="HTH cro/C1-type" evidence="1">
    <location>
        <begin position="141"/>
        <end position="176"/>
    </location>
</feature>
<dbReference type="GO" id="GO:0003677">
    <property type="term" value="F:DNA binding"/>
    <property type="evidence" value="ECO:0007669"/>
    <property type="project" value="InterPro"/>
</dbReference>
<gene>
    <name evidence="3" type="ORF">Dpo_3c02830</name>
    <name evidence="2" type="ORF">Dpo_8c01190</name>
</gene>
<protein>
    <submittedName>
        <fullName evidence="3">HTH domain-containing protein</fullName>
    </submittedName>
    <submittedName>
        <fullName evidence="2">Transcriptional regulator</fullName>
    </submittedName>
</protein>
<keyword evidence="4" id="KW-1185">Reference proteome</keyword>
<dbReference type="PROSITE" id="PS50943">
    <property type="entry name" value="HTH_CROC1"/>
    <property type="match status" value="1"/>
</dbReference>
<dbReference type="Proteomes" id="UP000014216">
    <property type="component" value="Unassembled WGS sequence"/>
</dbReference>
<evidence type="ECO:0000313" key="3">
    <source>
        <dbReference type="EMBL" id="EMS80139.1"/>
    </source>
</evidence>
<proteinExistence type="predicted"/>
<dbReference type="InterPro" id="IPR010982">
    <property type="entry name" value="Lambda_DNA-bd_dom_sf"/>
</dbReference>
<organism evidence="2 4">
    <name type="scientific">Desulfotignum phosphitoxidans DSM 13687</name>
    <dbReference type="NCBI Taxonomy" id="1286635"/>
    <lineage>
        <taxon>Bacteria</taxon>
        <taxon>Pseudomonadati</taxon>
        <taxon>Thermodesulfobacteriota</taxon>
        <taxon>Desulfobacteria</taxon>
        <taxon>Desulfobacterales</taxon>
        <taxon>Desulfobacteraceae</taxon>
        <taxon>Desulfotignum</taxon>
    </lineage>
</organism>
<evidence type="ECO:0000313" key="4">
    <source>
        <dbReference type="Proteomes" id="UP000014216"/>
    </source>
</evidence>
<dbReference type="AlphaFoldDB" id="S0G2R2"/>
<dbReference type="SMART" id="SM00530">
    <property type="entry name" value="HTH_XRE"/>
    <property type="match status" value="2"/>
</dbReference>
<dbReference type="InterPro" id="IPR001387">
    <property type="entry name" value="Cro/C1-type_HTH"/>
</dbReference>
<evidence type="ECO:0000259" key="1">
    <source>
        <dbReference type="PROSITE" id="PS50943"/>
    </source>
</evidence>
<sequence>MYRYCRVPTDNRTGIRELQNNNFSSSLTYVSNYQIKHEIPMTVFKPDYPQTIHFLGDLIRKTRMDLNLQIKDLAKLLKVEEDTIINWEYRRMQPTLPCLKSIVEFLKPHINGSMLENDFWQLCFKNNKFYPQQLNTFGEKLRATRMKNFLSIPQVAKEFNVDPTSINRWELGKSDPLPKLKDMILAWIKSDENNISTTFKTFHKNTKK</sequence>
<evidence type="ECO:0000313" key="2">
    <source>
        <dbReference type="EMBL" id="EMS78452.1"/>
    </source>
</evidence>
<accession>S0G2R2</accession>
<dbReference type="Gene3D" id="1.10.260.40">
    <property type="entry name" value="lambda repressor-like DNA-binding domains"/>
    <property type="match status" value="2"/>
</dbReference>